<dbReference type="InterPro" id="IPR029061">
    <property type="entry name" value="THDP-binding"/>
</dbReference>
<evidence type="ECO:0000259" key="5">
    <source>
        <dbReference type="Pfam" id="PF02776"/>
    </source>
</evidence>
<evidence type="ECO:0000256" key="3">
    <source>
        <dbReference type="ARBA" id="ARBA00023052"/>
    </source>
</evidence>
<comment type="cofactor">
    <cofactor evidence="1">
        <name>thiamine diphosphate</name>
        <dbReference type="ChEBI" id="CHEBI:58937"/>
    </cofactor>
</comment>
<dbReference type="InterPro" id="IPR045229">
    <property type="entry name" value="TPP_enz"/>
</dbReference>
<dbReference type="Pfam" id="PF02775">
    <property type="entry name" value="TPP_enzyme_C"/>
    <property type="match status" value="1"/>
</dbReference>
<organism evidence="6 7">
    <name type="scientific">Jannaschia ovalis</name>
    <dbReference type="NCBI Taxonomy" id="3038773"/>
    <lineage>
        <taxon>Bacteria</taxon>
        <taxon>Pseudomonadati</taxon>
        <taxon>Pseudomonadota</taxon>
        <taxon>Alphaproteobacteria</taxon>
        <taxon>Rhodobacterales</taxon>
        <taxon>Roseobacteraceae</taxon>
        <taxon>Jannaschia</taxon>
    </lineage>
</organism>
<dbReference type="Pfam" id="PF02776">
    <property type="entry name" value="TPP_enzyme_N"/>
    <property type="match status" value="1"/>
</dbReference>
<comment type="similarity">
    <text evidence="2">Belongs to the TPP enzyme family.</text>
</comment>
<dbReference type="PANTHER" id="PTHR18968">
    <property type="entry name" value="THIAMINE PYROPHOSPHATE ENZYMES"/>
    <property type="match status" value="1"/>
</dbReference>
<evidence type="ECO:0000256" key="2">
    <source>
        <dbReference type="ARBA" id="ARBA00007812"/>
    </source>
</evidence>
<protein>
    <submittedName>
        <fullName evidence="6">Thiamine pyrophosphate-binding protein</fullName>
    </submittedName>
</protein>
<feature type="domain" description="Thiamine pyrophosphate enzyme TPP-binding" evidence="4">
    <location>
        <begin position="371"/>
        <end position="516"/>
    </location>
</feature>
<dbReference type="EMBL" id="CP122537">
    <property type="protein sequence ID" value="WGH77304.1"/>
    <property type="molecule type" value="Genomic_DNA"/>
</dbReference>
<keyword evidence="3" id="KW-0786">Thiamine pyrophosphate</keyword>
<dbReference type="Proteomes" id="UP001243420">
    <property type="component" value="Chromosome"/>
</dbReference>
<gene>
    <name evidence="6" type="ORF">P8627_09595</name>
</gene>
<evidence type="ECO:0000259" key="4">
    <source>
        <dbReference type="Pfam" id="PF02775"/>
    </source>
</evidence>
<name>A0ABY8L7E8_9RHOB</name>
<dbReference type="RefSeq" id="WP_279963878.1">
    <property type="nucleotide sequence ID" value="NZ_CP122537.1"/>
</dbReference>
<dbReference type="SUPFAM" id="SSF52518">
    <property type="entry name" value="Thiamin diphosphate-binding fold (THDP-binding)"/>
    <property type="match status" value="2"/>
</dbReference>
<dbReference type="SUPFAM" id="SSF52467">
    <property type="entry name" value="DHS-like NAD/FAD-binding domain"/>
    <property type="match status" value="1"/>
</dbReference>
<proteinExistence type="inferred from homology"/>
<dbReference type="InterPro" id="IPR011766">
    <property type="entry name" value="TPP_enzyme_TPP-bd"/>
</dbReference>
<reference evidence="6 7" key="1">
    <citation type="submission" date="2023-04" db="EMBL/GenBank/DDBJ databases">
        <title>Jannaschia ovalis sp. nov., a marine bacterium isolated from sea tidal flat.</title>
        <authorList>
            <person name="Kwon D.Y."/>
            <person name="Kim J.-J."/>
        </authorList>
    </citation>
    <scope>NUCLEOTIDE SEQUENCE [LARGE SCALE GENOMIC DNA]</scope>
    <source>
        <strain evidence="6 7">GRR-S6-38</strain>
    </source>
</reference>
<dbReference type="CDD" id="cd02004">
    <property type="entry name" value="TPP_BZL_OCoD_HPCL"/>
    <property type="match status" value="1"/>
</dbReference>
<dbReference type="Gene3D" id="3.40.50.970">
    <property type="match status" value="2"/>
</dbReference>
<evidence type="ECO:0000256" key="1">
    <source>
        <dbReference type="ARBA" id="ARBA00001964"/>
    </source>
</evidence>
<sequence>MRGADLLIATLKAAGVTRIYSLSGNQIMPVYDACLTAGIRIVHTRHEGAAVFMAEAHAQMTGEVGVALVTAGCGLANALGPLLTARESDSPVLLLSGDSPVAQDGRGAFQEMDQTGMTRPLTKLSLRPRKPADLGPATARALRVAMSGRPGPVHVALAFDAVEGDAGDAPVPLAPRRDRMAMAGGEAARIAEAMARAARPLILLGPVVSPTREPGLSDALVDALDAPSILMESPRGLRDPALGQAGAALREADVVLCLGKRVDFTLGFGAPFRDDAQVFLVTPDPAERDRAHLNLGTKLAATSTADPRDAAEALIGAAQGGDRDAWRARVTDLLDAPPPEPDATDGISPAQIGAAVQRKLDADPRSVVICDGGEFGQWAQATTRAARRITNGISGAIGGGPCYALAAKMADPEAPVIALVGDGTVGFHFAEFETAAREGVAFVVVVGNDRCWNAEAQIQIRDYGADRQIGCDLSGARYDAAVAALGGHGEYVTEAAGLDAALDRALASGKPALVNVAMKGAAAPAGH</sequence>
<feature type="domain" description="Thiamine pyrophosphate enzyme N-terminal TPP-binding" evidence="5">
    <location>
        <begin position="1"/>
        <end position="117"/>
    </location>
</feature>
<dbReference type="CDD" id="cd07035">
    <property type="entry name" value="TPP_PYR_POX_like"/>
    <property type="match status" value="1"/>
</dbReference>
<evidence type="ECO:0000313" key="6">
    <source>
        <dbReference type="EMBL" id="WGH77304.1"/>
    </source>
</evidence>
<dbReference type="PANTHER" id="PTHR18968:SF166">
    <property type="entry name" value="2-HYDROXYACYL-COA LYASE 2"/>
    <property type="match status" value="1"/>
</dbReference>
<dbReference type="InterPro" id="IPR029035">
    <property type="entry name" value="DHS-like_NAD/FAD-binding_dom"/>
</dbReference>
<evidence type="ECO:0000313" key="7">
    <source>
        <dbReference type="Proteomes" id="UP001243420"/>
    </source>
</evidence>
<dbReference type="InterPro" id="IPR012001">
    <property type="entry name" value="Thiamin_PyroP_enz_TPP-bd_dom"/>
</dbReference>
<keyword evidence="7" id="KW-1185">Reference proteome</keyword>
<accession>A0ABY8L7E8</accession>
<dbReference type="Gene3D" id="3.40.50.1220">
    <property type="entry name" value="TPP-binding domain"/>
    <property type="match status" value="1"/>
</dbReference>